<evidence type="ECO:0000259" key="8">
    <source>
        <dbReference type="Pfam" id="PF04542"/>
    </source>
</evidence>
<gene>
    <name evidence="10" type="ORF">EV646_103248</name>
</gene>
<dbReference type="RefSeq" id="WP_132146873.1">
    <property type="nucleotide sequence ID" value="NZ_SLWR01000003.1"/>
</dbReference>
<dbReference type="GO" id="GO:0016987">
    <property type="term" value="F:sigma factor activity"/>
    <property type="evidence" value="ECO:0007669"/>
    <property type="project" value="UniProtKB-KW"/>
</dbReference>
<dbReference type="PANTHER" id="PTHR43133">
    <property type="entry name" value="RNA POLYMERASE ECF-TYPE SIGMA FACTO"/>
    <property type="match status" value="1"/>
</dbReference>
<evidence type="ECO:0000256" key="2">
    <source>
        <dbReference type="ARBA" id="ARBA00011344"/>
    </source>
</evidence>
<dbReference type="NCBIfam" id="TIGR02937">
    <property type="entry name" value="sigma70-ECF"/>
    <property type="match status" value="1"/>
</dbReference>
<dbReference type="InterPro" id="IPR039425">
    <property type="entry name" value="RNA_pol_sigma-70-like"/>
</dbReference>
<evidence type="ECO:0000313" key="11">
    <source>
        <dbReference type="Proteomes" id="UP000295573"/>
    </source>
</evidence>
<organism evidence="10 11">
    <name type="scientific">Kribbella antiqua</name>
    <dbReference type="NCBI Taxonomy" id="2512217"/>
    <lineage>
        <taxon>Bacteria</taxon>
        <taxon>Bacillati</taxon>
        <taxon>Actinomycetota</taxon>
        <taxon>Actinomycetes</taxon>
        <taxon>Propionibacteriales</taxon>
        <taxon>Kribbellaceae</taxon>
        <taxon>Kribbella</taxon>
    </lineage>
</organism>
<dbReference type="NCBIfam" id="TIGR02960">
    <property type="entry name" value="SigX5"/>
    <property type="match status" value="1"/>
</dbReference>
<keyword evidence="5 7" id="KW-0238">DNA-binding</keyword>
<evidence type="ECO:0000259" key="9">
    <source>
        <dbReference type="Pfam" id="PF08281"/>
    </source>
</evidence>
<dbReference type="PROSITE" id="PS01063">
    <property type="entry name" value="SIGMA70_ECF"/>
    <property type="match status" value="1"/>
</dbReference>
<dbReference type="Proteomes" id="UP000295573">
    <property type="component" value="Unassembled WGS sequence"/>
</dbReference>
<dbReference type="Gene3D" id="1.10.1740.10">
    <property type="match status" value="1"/>
</dbReference>
<feature type="domain" description="RNA polymerase sigma factor 70 region 4 type 2" evidence="9">
    <location>
        <begin position="140"/>
        <end position="192"/>
    </location>
</feature>
<evidence type="ECO:0000256" key="4">
    <source>
        <dbReference type="ARBA" id="ARBA00023082"/>
    </source>
</evidence>
<dbReference type="GO" id="GO:0006352">
    <property type="term" value="P:DNA-templated transcription initiation"/>
    <property type="evidence" value="ECO:0007669"/>
    <property type="project" value="InterPro"/>
</dbReference>
<comment type="caution">
    <text evidence="10">The sequence shown here is derived from an EMBL/GenBank/DDBJ whole genome shotgun (WGS) entry which is preliminary data.</text>
</comment>
<dbReference type="InterPro" id="IPR000838">
    <property type="entry name" value="RNA_pol_sigma70_ECF_CS"/>
</dbReference>
<dbReference type="GO" id="GO:0006950">
    <property type="term" value="P:response to stress"/>
    <property type="evidence" value="ECO:0007669"/>
    <property type="project" value="UniProtKB-ARBA"/>
</dbReference>
<dbReference type="GO" id="GO:0003677">
    <property type="term" value="F:DNA binding"/>
    <property type="evidence" value="ECO:0007669"/>
    <property type="project" value="UniProtKB-KW"/>
</dbReference>
<dbReference type="NCBIfam" id="NF006089">
    <property type="entry name" value="PRK08241.1"/>
    <property type="match status" value="1"/>
</dbReference>
<comment type="subunit">
    <text evidence="2">Interacts transiently with the RNA polymerase catalytic core formed by RpoA, RpoB, RpoC and RpoZ (2 alpha, 1 beta, 1 beta' and 1 omega subunit) to form the RNA polymerase holoenzyme that can initiate transcription.</text>
</comment>
<dbReference type="InterPro" id="IPR013249">
    <property type="entry name" value="RNA_pol_sigma70_r4_t2"/>
</dbReference>
<dbReference type="AlphaFoldDB" id="A0A4V2S4R3"/>
<accession>A0A4V2S4R3</accession>
<dbReference type="PANTHER" id="PTHR43133:SF65">
    <property type="entry name" value="ECF RNA POLYMERASE SIGMA FACTOR SIGG"/>
    <property type="match status" value="1"/>
</dbReference>
<sequence>MTSQPREALDHDRFTAETGRFQRELLAHCYRMVGSAHDAEDLVQETYLRAWRAYAGFEGRASIRSWLYKIATNVCLRALEPRRIRVLPSGLAGSYDGPDRPPSLVAPGEVSWLEPLPNAWIAQPADDPAAVVVARESLRLALIASLQHLPARQRAILILRDVLAFSAAETAEILDTTIAAVKSGLQRARARLDELELEPTELLEPTDQRARALLDGYIAAFERSDASLLEQVLRADATLEATPFRDWQSGRAMCIHVLGAYVLGTPGDWRMIATTANGQPAAVVYHRATDGTLRADGVVVLTPTATGISRIIKFHDPALVATFGFPDVLRHAGWDGK</sequence>
<dbReference type="InterPro" id="IPR014305">
    <property type="entry name" value="RNA_pol_sigma-G_actinobac"/>
</dbReference>
<keyword evidence="3 7" id="KW-0805">Transcription regulation</keyword>
<reference evidence="10 11" key="1">
    <citation type="journal article" date="2015" name="Stand. Genomic Sci.">
        <title>Genomic Encyclopedia of Bacterial and Archaeal Type Strains, Phase III: the genomes of soil and plant-associated and newly described type strains.</title>
        <authorList>
            <person name="Whitman W.B."/>
            <person name="Woyke T."/>
            <person name="Klenk H.P."/>
            <person name="Zhou Y."/>
            <person name="Lilburn T.G."/>
            <person name="Beck B.J."/>
            <person name="De Vos P."/>
            <person name="Vandamme P."/>
            <person name="Eisen J.A."/>
            <person name="Garrity G."/>
            <person name="Hugenholtz P."/>
            <person name="Kyrpides N.C."/>
        </authorList>
    </citation>
    <scope>NUCLEOTIDE SEQUENCE [LARGE SCALE GENOMIC DNA]</scope>
    <source>
        <strain evidence="10 11">VKM Ac-2541</strain>
    </source>
</reference>
<dbReference type="InterPro" id="IPR014284">
    <property type="entry name" value="RNA_pol_sigma-70_dom"/>
</dbReference>
<dbReference type="Pfam" id="PF04542">
    <property type="entry name" value="Sigma70_r2"/>
    <property type="match status" value="1"/>
</dbReference>
<protein>
    <recommendedName>
        <fullName evidence="7">RNA polymerase sigma factor</fullName>
    </recommendedName>
</protein>
<dbReference type="Gene3D" id="1.10.10.10">
    <property type="entry name" value="Winged helix-like DNA-binding domain superfamily/Winged helix DNA-binding domain"/>
    <property type="match status" value="1"/>
</dbReference>
<dbReference type="OrthoDB" id="6689546at2"/>
<dbReference type="InterPro" id="IPR036388">
    <property type="entry name" value="WH-like_DNA-bd_sf"/>
</dbReference>
<dbReference type="Gene3D" id="3.10.450.50">
    <property type="match status" value="1"/>
</dbReference>
<proteinExistence type="inferred from homology"/>
<dbReference type="InterPro" id="IPR013324">
    <property type="entry name" value="RNA_pol_sigma_r3/r4-like"/>
</dbReference>
<evidence type="ECO:0000313" key="10">
    <source>
        <dbReference type="EMBL" id="TCO49270.1"/>
    </source>
</evidence>
<evidence type="ECO:0000256" key="1">
    <source>
        <dbReference type="ARBA" id="ARBA00010641"/>
    </source>
</evidence>
<evidence type="ECO:0000256" key="6">
    <source>
        <dbReference type="ARBA" id="ARBA00023163"/>
    </source>
</evidence>
<name>A0A4V2S4R3_9ACTN</name>
<evidence type="ECO:0000256" key="5">
    <source>
        <dbReference type="ARBA" id="ARBA00023125"/>
    </source>
</evidence>
<dbReference type="Pfam" id="PF08281">
    <property type="entry name" value="Sigma70_r4_2"/>
    <property type="match status" value="1"/>
</dbReference>
<dbReference type="InterPro" id="IPR032710">
    <property type="entry name" value="NTF2-like_dom_sf"/>
</dbReference>
<evidence type="ECO:0000256" key="7">
    <source>
        <dbReference type="RuleBase" id="RU000716"/>
    </source>
</evidence>
<dbReference type="SUPFAM" id="SSF54427">
    <property type="entry name" value="NTF2-like"/>
    <property type="match status" value="1"/>
</dbReference>
<keyword evidence="4 7" id="KW-0731">Sigma factor</keyword>
<dbReference type="EMBL" id="SLWR01000003">
    <property type="protein sequence ID" value="TCO49270.1"/>
    <property type="molecule type" value="Genomic_DNA"/>
</dbReference>
<dbReference type="InterPro" id="IPR007627">
    <property type="entry name" value="RNA_pol_sigma70_r2"/>
</dbReference>
<keyword evidence="6 7" id="KW-0804">Transcription</keyword>
<dbReference type="CDD" id="cd06171">
    <property type="entry name" value="Sigma70_r4"/>
    <property type="match status" value="1"/>
</dbReference>
<comment type="similarity">
    <text evidence="1 7">Belongs to the sigma-70 factor family. ECF subfamily.</text>
</comment>
<dbReference type="InterPro" id="IPR013325">
    <property type="entry name" value="RNA_pol_sigma_r2"/>
</dbReference>
<dbReference type="SUPFAM" id="SSF88946">
    <property type="entry name" value="Sigma2 domain of RNA polymerase sigma factors"/>
    <property type="match status" value="1"/>
</dbReference>
<feature type="domain" description="RNA polymerase sigma-70 region 2" evidence="8">
    <location>
        <begin position="20"/>
        <end position="79"/>
    </location>
</feature>
<keyword evidence="11" id="KW-1185">Reference proteome</keyword>
<dbReference type="SUPFAM" id="SSF88659">
    <property type="entry name" value="Sigma3 and sigma4 domains of RNA polymerase sigma factors"/>
    <property type="match status" value="1"/>
</dbReference>
<evidence type="ECO:0000256" key="3">
    <source>
        <dbReference type="ARBA" id="ARBA00023015"/>
    </source>
</evidence>